<organism evidence="1 2">
    <name type="scientific">Capnocytophaga leadbetteri</name>
    <dbReference type="NCBI Taxonomy" id="327575"/>
    <lineage>
        <taxon>Bacteria</taxon>
        <taxon>Pseudomonadati</taxon>
        <taxon>Bacteroidota</taxon>
        <taxon>Flavobacteriia</taxon>
        <taxon>Flavobacteriales</taxon>
        <taxon>Flavobacteriaceae</taxon>
        <taxon>Capnocytophaga</taxon>
    </lineage>
</organism>
<dbReference type="KEGG" id="clk:CGC53_03855"/>
<dbReference type="EMBL" id="CP022384">
    <property type="protein sequence ID" value="ATA81541.1"/>
    <property type="molecule type" value="Genomic_DNA"/>
</dbReference>
<reference evidence="2" key="1">
    <citation type="submission" date="2017-06" db="EMBL/GenBank/DDBJ databases">
        <title>Capnocytophaga spp. assemblies.</title>
        <authorList>
            <person name="Gulvik C.A."/>
        </authorList>
    </citation>
    <scope>NUCLEOTIDE SEQUENCE [LARGE SCALE GENOMIC DNA]</scope>
    <source>
        <strain evidence="2">H6253</strain>
    </source>
</reference>
<name>A0A250F8V0_9FLAO</name>
<dbReference type="RefSeq" id="WP_095913457.1">
    <property type="nucleotide sequence ID" value="NZ_CP022384.1"/>
</dbReference>
<dbReference type="Pfam" id="PF19875">
    <property type="entry name" value="DUF6348"/>
    <property type="match status" value="1"/>
</dbReference>
<evidence type="ECO:0000313" key="2">
    <source>
        <dbReference type="Proteomes" id="UP000217276"/>
    </source>
</evidence>
<keyword evidence="2" id="KW-1185">Reference proteome</keyword>
<gene>
    <name evidence="1" type="ORF">CGC53_03855</name>
</gene>
<dbReference type="Proteomes" id="UP000217276">
    <property type="component" value="Chromosome"/>
</dbReference>
<proteinExistence type="predicted"/>
<accession>A0A250F8V0</accession>
<sequence length="227" mass="26367">MEEIILLELSKQIRDQGYDATPDLPNLMIRIGDKMRIELDPIPITPDIHKSVLPMHIGTYLEDGFFPQGILDNIAGFGDTDEEKIDSFIENYLSTTFQTIINSLGCLFDKGCDIYRDNYHWHTSIGNLYLLGKWQTPRNERDFYNLLIDILPQKFTTEYRIQSLKCFVARTKSGYVTECLLNNEDWDEGAERLLQYAQSWQDEASFLSIKQLLIFRLCDAIHNEPIS</sequence>
<dbReference type="InterPro" id="IPR045929">
    <property type="entry name" value="DUF6348"/>
</dbReference>
<evidence type="ECO:0000313" key="1">
    <source>
        <dbReference type="EMBL" id="ATA81541.1"/>
    </source>
</evidence>
<protein>
    <submittedName>
        <fullName evidence="1">Type I secretion protein</fullName>
    </submittedName>
</protein>
<dbReference type="AlphaFoldDB" id="A0A250F8V0"/>